<protein>
    <submittedName>
        <fullName evidence="2">Uncharacterized protein</fullName>
    </submittedName>
</protein>
<reference evidence="2 3" key="1">
    <citation type="journal article" date="2019" name="G3 (Bethesda)">
        <title>Sequencing of a Wild Apple (Malus baccata) Genome Unravels the Differences Between Cultivated and Wild Apple Species Regarding Disease Resistance and Cold Tolerance.</title>
        <authorList>
            <person name="Chen X."/>
        </authorList>
    </citation>
    <scope>NUCLEOTIDE SEQUENCE [LARGE SCALE GENOMIC DNA]</scope>
    <source>
        <strain evidence="3">cv. Shandingzi</strain>
        <tissue evidence="2">Leaves</tissue>
    </source>
</reference>
<keyword evidence="3" id="KW-1185">Reference proteome</keyword>
<feature type="region of interest" description="Disordered" evidence="1">
    <location>
        <begin position="51"/>
        <end position="77"/>
    </location>
</feature>
<comment type="caution">
    <text evidence="2">The sequence shown here is derived from an EMBL/GenBank/DDBJ whole genome shotgun (WGS) entry which is preliminary data.</text>
</comment>
<proteinExistence type="predicted"/>
<dbReference type="Proteomes" id="UP000315295">
    <property type="component" value="Unassembled WGS sequence"/>
</dbReference>
<feature type="compositionally biased region" description="Basic and acidic residues" evidence="1">
    <location>
        <begin position="60"/>
        <end position="70"/>
    </location>
</feature>
<gene>
    <name evidence="2" type="ORF">C1H46_019502</name>
</gene>
<evidence type="ECO:0000313" key="3">
    <source>
        <dbReference type="Proteomes" id="UP000315295"/>
    </source>
</evidence>
<dbReference type="AlphaFoldDB" id="A0A540M825"/>
<name>A0A540M825_MALBA</name>
<evidence type="ECO:0000313" key="2">
    <source>
        <dbReference type="EMBL" id="TQD94900.1"/>
    </source>
</evidence>
<evidence type="ECO:0000256" key="1">
    <source>
        <dbReference type="SAM" id="MobiDB-lite"/>
    </source>
</evidence>
<organism evidence="2 3">
    <name type="scientific">Malus baccata</name>
    <name type="common">Siberian crab apple</name>
    <name type="synonym">Pyrus baccata</name>
    <dbReference type="NCBI Taxonomy" id="106549"/>
    <lineage>
        <taxon>Eukaryota</taxon>
        <taxon>Viridiplantae</taxon>
        <taxon>Streptophyta</taxon>
        <taxon>Embryophyta</taxon>
        <taxon>Tracheophyta</taxon>
        <taxon>Spermatophyta</taxon>
        <taxon>Magnoliopsida</taxon>
        <taxon>eudicotyledons</taxon>
        <taxon>Gunneridae</taxon>
        <taxon>Pentapetalae</taxon>
        <taxon>rosids</taxon>
        <taxon>fabids</taxon>
        <taxon>Rosales</taxon>
        <taxon>Rosaceae</taxon>
        <taxon>Amygdaloideae</taxon>
        <taxon>Maleae</taxon>
        <taxon>Malus</taxon>
    </lineage>
</organism>
<accession>A0A540M825</accession>
<dbReference type="EMBL" id="VIEB01000332">
    <property type="protein sequence ID" value="TQD94900.1"/>
    <property type="molecule type" value="Genomic_DNA"/>
</dbReference>
<sequence length="77" mass="8124">MKEDMVSGGWSHPPKDVLYAKPSLPAPLISISLYNLIMITPSGAVVGEDAINNNGDEGGDTVKKGAREMKGWSAPRG</sequence>